<dbReference type="AlphaFoldDB" id="A0A8R2JRW5"/>
<evidence type="ECO:0000256" key="5">
    <source>
        <dbReference type="PROSITE-ProRule" id="PRU00309"/>
    </source>
</evidence>
<name>A0A8R2JRW5_ACYPI</name>
<dbReference type="PANTHER" id="PTHR46600:SF11">
    <property type="entry name" value="THAP DOMAIN-CONTAINING PROTEIN 10"/>
    <property type="match status" value="1"/>
</dbReference>
<dbReference type="EnsemblMetazoa" id="XM_029489853.1">
    <property type="protein sequence ID" value="XP_029345713.1"/>
    <property type="gene ID" value="LOC107882340"/>
</dbReference>
<dbReference type="Proteomes" id="UP000007819">
    <property type="component" value="Chromosome A2"/>
</dbReference>
<keyword evidence="4 5" id="KW-0238">DNA-binding</keyword>
<reference evidence="9" key="1">
    <citation type="submission" date="2010-06" db="EMBL/GenBank/DDBJ databases">
        <authorList>
            <person name="Jiang H."/>
            <person name="Abraham K."/>
            <person name="Ali S."/>
            <person name="Alsbrooks S.L."/>
            <person name="Anim B.N."/>
            <person name="Anosike U.S."/>
            <person name="Attaway T."/>
            <person name="Bandaranaike D.P."/>
            <person name="Battles P.K."/>
            <person name="Bell S.N."/>
            <person name="Bell A.V."/>
            <person name="Beltran B."/>
            <person name="Bickham C."/>
            <person name="Bustamante Y."/>
            <person name="Caleb T."/>
            <person name="Canada A."/>
            <person name="Cardenas V."/>
            <person name="Carter K."/>
            <person name="Chacko J."/>
            <person name="Chandrabose M.N."/>
            <person name="Chavez D."/>
            <person name="Chavez A."/>
            <person name="Chen L."/>
            <person name="Chu H.-S."/>
            <person name="Claassen K.J."/>
            <person name="Cockrell R."/>
            <person name="Collins M."/>
            <person name="Cooper J.A."/>
            <person name="Cree A."/>
            <person name="Curry S.M."/>
            <person name="Da Y."/>
            <person name="Dao M.D."/>
            <person name="Das B."/>
            <person name="Davila M.-L."/>
            <person name="Davy-Carroll L."/>
            <person name="Denson S."/>
            <person name="Dinh H."/>
            <person name="Ebong V.E."/>
            <person name="Edwards J.R."/>
            <person name="Egan A."/>
            <person name="El-Daye J."/>
            <person name="Escobedo L."/>
            <person name="Fernandez S."/>
            <person name="Fernando P.R."/>
            <person name="Flagg N."/>
            <person name="Forbes L.D."/>
            <person name="Fowler R.G."/>
            <person name="Fu Q."/>
            <person name="Gabisi R.A."/>
            <person name="Ganer J."/>
            <person name="Garbino Pronczuk A."/>
            <person name="Garcia R.M."/>
            <person name="Garner T."/>
            <person name="Garrett T.E."/>
            <person name="Gonzalez D.A."/>
            <person name="Hamid H."/>
            <person name="Hawkins E.S."/>
            <person name="Hirani K."/>
            <person name="Hogues M.E."/>
            <person name="Hollins B."/>
            <person name="Hsiao C.-H."/>
            <person name="Jabil R."/>
            <person name="James M.L."/>
            <person name="Jhangiani S.N."/>
            <person name="Johnson B."/>
            <person name="Johnson Q."/>
            <person name="Joshi V."/>
            <person name="Kalu J.B."/>
            <person name="Kam C."/>
            <person name="Kashfia A."/>
            <person name="Keebler J."/>
            <person name="Kisamo H."/>
            <person name="Kovar C.L."/>
            <person name="Lago L.A."/>
            <person name="Lai C.-Y."/>
            <person name="Laidlaw J."/>
            <person name="Lara F."/>
            <person name="Le T.-K."/>
            <person name="Lee S.L."/>
            <person name="Legall F.H."/>
            <person name="Lemon S.J."/>
            <person name="Lewis L.R."/>
            <person name="Li B."/>
            <person name="Liu Y."/>
            <person name="Liu Y.-S."/>
            <person name="Lopez J."/>
            <person name="Lozado R.J."/>
            <person name="Lu J."/>
            <person name="Madu R.C."/>
            <person name="Maheshwari M."/>
            <person name="Maheshwari R."/>
            <person name="Malloy K."/>
            <person name="Martinez E."/>
            <person name="Mathew T."/>
            <person name="Mercado I.C."/>
            <person name="Mercado C."/>
            <person name="Meyer B."/>
            <person name="Montgomery K."/>
            <person name="Morgan M.B."/>
            <person name="Munidasa M."/>
            <person name="Nazareth L.V."/>
            <person name="Nelson J."/>
            <person name="Ng B.M."/>
            <person name="Nguyen N.B."/>
            <person name="Nguyen P.Q."/>
            <person name="Nguyen T."/>
            <person name="Obregon M."/>
            <person name="Okwuonu G.O."/>
            <person name="Onwere C.G."/>
            <person name="Orozco G."/>
            <person name="Parra A."/>
            <person name="Patel S."/>
            <person name="Patil S."/>
            <person name="Perez A."/>
            <person name="Perez Y."/>
            <person name="Pham C."/>
            <person name="Primus E.L."/>
            <person name="Pu L.-L."/>
            <person name="Puazo M."/>
            <person name="Qin X."/>
            <person name="Quiroz J.B."/>
            <person name="Reese J."/>
            <person name="Richards S."/>
            <person name="Rives C.M."/>
            <person name="Robberts R."/>
            <person name="Ruiz S.J."/>
            <person name="Ruiz M.J."/>
            <person name="Santibanez J."/>
            <person name="Schneider B.W."/>
            <person name="Sisson I."/>
            <person name="Smith M."/>
            <person name="Sodergren E."/>
            <person name="Song X.-Z."/>
            <person name="Song B.B."/>
            <person name="Summersgill H."/>
            <person name="Thelus R."/>
            <person name="Thornton R.D."/>
            <person name="Trejos Z.Y."/>
            <person name="Usmani K."/>
            <person name="Vattathil S."/>
            <person name="Villasana D."/>
            <person name="Walker D.L."/>
            <person name="Wang S."/>
            <person name="Wang K."/>
            <person name="White C.S."/>
            <person name="Williams A.C."/>
            <person name="Williamson J."/>
            <person name="Wilson K."/>
            <person name="Woghiren I.O."/>
            <person name="Woodworth J.R."/>
            <person name="Worley K.C."/>
            <person name="Wright R.A."/>
            <person name="Wu W."/>
            <person name="Young L."/>
            <person name="Zhang L."/>
            <person name="Zhang J."/>
            <person name="Zhu Y."/>
            <person name="Muzny D.M."/>
            <person name="Weinstock G."/>
            <person name="Gibbs R.A."/>
        </authorList>
    </citation>
    <scope>NUCLEOTIDE SEQUENCE [LARGE SCALE GENOMIC DNA]</scope>
    <source>
        <strain evidence="9">LSR1</strain>
    </source>
</reference>
<protein>
    <recommendedName>
        <fullName evidence="7">THAP-type domain-containing protein</fullName>
    </recommendedName>
</protein>
<proteinExistence type="predicted"/>
<keyword evidence="3" id="KW-0862">Zinc</keyword>
<evidence type="ECO:0000256" key="1">
    <source>
        <dbReference type="ARBA" id="ARBA00022723"/>
    </source>
</evidence>
<evidence type="ECO:0000313" key="9">
    <source>
        <dbReference type="Proteomes" id="UP000007819"/>
    </source>
</evidence>
<dbReference type="PROSITE" id="PS50950">
    <property type="entry name" value="ZF_THAP"/>
    <property type="match status" value="1"/>
</dbReference>
<dbReference type="RefSeq" id="XP_029345713.1">
    <property type="nucleotide sequence ID" value="XM_029489853.1"/>
</dbReference>
<dbReference type="KEGG" id="api:107882340"/>
<keyword evidence="6" id="KW-0175">Coiled coil</keyword>
<dbReference type="GO" id="GO:0008270">
    <property type="term" value="F:zinc ion binding"/>
    <property type="evidence" value="ECO:0007669"/>
    <property type="project" value="UniProtKB-KW"/>
</dbReference>
<evidence type="ECO:0000256" key="2">
    <source>
        <dbReference type="ARBA" id="ARBA00022771"/>
    </source>
</evidence>
<dbReference type="PANTHER" id="PTHR46600">
    <property type="entry name" value="THAP DOMAIN-CONTAINING"/>
    <property type="match status" value="1"/>
</dbReference>
<dbReference type="InterPro" id="IPR026516">
    <property type="entry name" value="THAP1/10"/>
</dbReference>
<sequence>MGGCTAVNCTNSRRKGIRLFRFPKDETRRKIWLQNCRRDKWVPTNSSGLCEIHFEESQFEQHRQGGIKKLKSNAIPTLFNVPNPPRLLETKRKSLYKTITDCSGQVGSENAIDTSQNESILSRHKIILGSNDVTTVATNSAINIACLKETLSTYSIEKELEKTRAELKRIQDENDNMKTFIQEMSKIEEEKRLTQLEIECLKKEVQKSNELLHKFLNDDQISALSTPTRQWANDTIYADKEATSI</sequence>
<evidence type="ECO:0000256" key="4">
    <source>
        <dbReference type="ARBA" id="ARBA00023125"/>
    </source>
</evidence>
<organism evidence="8 9">
    <name type="scientific">Acyrthosiphon pisum</name>
    <name type="common">Pea aphid</name>
    <dbReference type="NCBI Taxonomy" id="7029"/>
    <lineage>
        <taxon>Eukaryota</taxon>
        <taxon>Metazoa</taxon>
        <taxon>Ecdysozoa</taxon>
        <taxon>Arthropoda</taxon>
        <taxon>Hexapoda</taxon>
        <taxon>Insecta</taxon>
        <taxon>Pterygota</taxon>
        <taxon>Neoptera</taxon>
        <taxon>Paraneoptera</taxon>
        <taxon>Hemiptera</taxon>
        <taxon>Sternorrhyncha</taxon>
        <taxon>Aphidomorpha</taxon>
        <taxon>Aphidoidea</taxon>
        <taxon>Aphididae</taxon>
        <taxon>Macrosiphini</taxon>
        <taxon>Acyrthosiphon</taxon>
    </lineage>
</organism>
<dbReference type="GO" id="GO:0043565">
    <property type="term" value="F:sequence-specific DNA binding"/>
    <property type="evidence" value="ECO:0007669"/>
    <property type="project" value="InterPro"/>
</dbReference>
<dbReference type="InterPro" id="IPR038441">
    <property type="entry name" value="THAP_Znf_sf"/>
</dbReference>
<dbReference type="OrthoDB" id="6611034at2759"/>
<dbReference type="GeneID" id="107882340"/>
<dbReference type="InterPro" id="IPR006612">
    <property type="entry name" value="THAP_Znf"/>
</dbReference>
<keyword evidence="9" id="KW-1185">Reference proteome</keyword>
<keyword evidence="2 5" id="KW-0863">Zinc-finger</keyword>
<evidence type="ECO:0000256" key="3">
    <source>
        <dbReference type="ARBA" id="ARBA00022833"/>
    </source>
</evidence>
<dbReference type="Pfam" id="PF05485">
    <property type="entry name" value="THAP"/>
    <property type="match status" value="1"/>
</dbReference>
<evidence type="ECO:0000313" key="8">
    <source>
        <dbReference type="EnsemblMetazoa" id="XP_029345713.1"/>
    </source>
</evidence>
<evidence type="ECO:0000259" key="7">
    <source>
        <dbReference type="PROSITE" id="PS50950"/>
    </source>
</evidence>
<evidence type="ECO:0000256" key="6">
    <source>
        <dbReference type="SAM" id="Coils"/>
    </source>
</evidence>
<dbReference type="Gene3D" id="6.20.210.20">
    <property type="entry name" value="THAP domain"/>
    <property type="match status" value="1"/>
</dbReference>
<dbReference type="SUPFAM" id="SSF57716">
    <property type="entry name" value="Glucocorticoid receptor-like (DNA-binding domain)"/>
    <property type="match status" value="1"/>
</dbReference>
<feature type="domain" description="THAP-type" evidence="7">
    <location>
        <begin position="1"/>
        <end position="79"/>
    </location>
</feature>
<keyword evidence="1" id="KW-0479">Metal-binding</keyword>
<feature type="coiled-coil region" evidence="6">
    <location>
        <begin position="153"/>
        <end position="218"/>
    </location>
</feature>
<dbReference type="SMART" id="SM00692">
    <property type="entry name" value="DM3"/>
    <property type="match status" value="1"/>
</dbReference>
<dbReference type="SMART" id="SM00980">
    <property type="entry name" value="THAP"/>
    <property type="match status" value="1"/>
</dbReference>
<accession>A0A8R2JRW5</accession>
<reference evidence="8" key="2">
    <citation type="submission" date="2022-06" db="UniProtKB">
        <authorList>
            <consortium name="EnsemblMetazoa"/>
        </authorList>
    </citation>
    <scope>IDENTIFICATION</scope>
</reference>